<name>A0A6A4R7M8_9RHOB</name>
<evidence type="ECO:0000256" key="1">
    <source>
        <dbReference type="SAM" id="Phobius"/>
    </source>
</evidence>
<feature type="transmembrane region" description="Helical" evidence="1">
    <location>
        <begin position="284"/>
        <end position="303"/>
    </location>
</feature>
<reference evidence="2 3" key="1">
    <citation type="submission" date="2019-12" db="EMBL/GenBank/DDBJ databases">
        <authorList>
            <person name="Zhang Y.-J."/>
        </authorList>
    </citation>
    <scope>NUCLEOTIDE SEQUENCE [LARGE SCALE GENOMIC DNA]</scope>
    <source>
        <strain evidence="2 3">H18S-6</strain>
    </source>
</reference>
<feature type="transmembrane region" description="Helical" evidence="1">
    <location>
        <begin position="254"/>
        <end position="272"/>
    </location>
</feature>
<keyword evidence="1" id="KW-1133">Transmembrane helix</keyword>
<feature type="transmembrane region" description="Helical" evidence="1">
    <location>
        <begin position="153"/>
        <end position="172"/>
    </location>
</feature>
<proteinExistence type="predicted"/>
<keyword evidence="1" id="KW-0472">Membrane</keyword>
<feature type="transmembrane region" description="Helical" evidence="1">
    <location>
        <begin position="227"/>
        <end position="248"/>
    </location>
</feature>
<feature type="transmembrane region" description="Helical" evidence="1">
    <location>
        <begin position="309"/>
        <end position="328"/>
    </location>
</feature>
<dbReference type="Pfam" id="PF05940">
    <property type="entry name" value="NnrS"/>
    <property type="match status" value="1"/>
</dbReference>
<feature type="transmembrane region" description="Helical" evidence="1">
    <location>
        <begin position="128"/>
        <end position="146"/>
    </location>
</feature>
<evidence type="ECO:0008006" key="4">
    <source>
        <dbReference type="Google" id="ProtNLM"/>
    </source>
</evidence>
<dbReference type="InterPro" id="IPR010266">
    <property type="entry name" value="NnrS"/>
</dbReference>
<protein>
    <recommendedName>
        <fullName evidence="4">NnrS protein</fullName>
    </recommendedName>
</protein>
<dbReference type="RefSeq" id="WP_158981340.1">
    <property type="nucleotide sequence ID" value="NZ_WSFO01000014.1"/>
</dbReference>
<gene>
    <name evidence="2" type="ORF">GP644_20315</name>
</gene>
<accession>A0A6A4R7M8</accession>
<feature type="transmembrane region" description="Helical" evidence="1">
    <location>
        <begin position="55"/>
        <end position="76"/>
    </location>
</feature>
<dbReference type="AlphaFoldDB" id="A0A6A4R7M8"/>
<organism evidence="2 3">
    <name type="scientific">Parasedimentitalea maritima</name>
    <dbReference type="NCBI Taxonomy" id="2578117"/>
    <lineage>
        <taxon>Bacteria</taxon>
        <taxon>Pseudomonadati</taxon>
        <taxon>Pseudomonadota</taxon>
        <taxon>Alphaproteobacteria</taxon>
        <taxon>Rhodobacterales</taxon>
        <taxon>Paracoccaceae</taxon>
        <taxon>Parasedimentitalea</taxon>
    </lineage>
</organism>
<keyword evidence="1" id="KW-0812">Transmembrane</keyword>
<feature type="transmembrane region" description="Helical" evidence="1">
    <location>
        <begin position="82"/>
        <end position="98"/>
    </location>
</feature>
<sequence>MSPTAGEEPVFQFLQPKFWPGFWRTPHRPLMLCSVLAALAGPMLAGTDPQLHARLLIFGFAGAAIGAYLLTVLPGWTKERATPARIGLLTLLWVLGRLMPGPVEALYFIGLSATLAPAILRAGVYSRLWAPLAPALLALATLLPDLPTESIPLMLAALIATVGARALPAFLASATGHSQPADNLALYLAAPLLILGTAVLPHPGWLLLAGLVLLCQMLRWPLLAPPLDAMLLPPWLWLITSLSMMATSAVSPSFALHMLTIGAISGMIHAFLSRIFALRTASTLIAQPASLIAAAALHAATFARLMDSVPLALVLWTVCWGITLIQLINHCRRPPQIPVFVGSRKNRPSQTKSTRP</sequence>
<dbReference type="Proteomes" id="UP000441586">
    <property type="component" value="Unassembled WGS sequence"/>
</dbReference>
<comment type="caution">
    <text evidence="2">The sequence shown here is derived from an EMBL/GenBank/DDBJ whole genome shotgun (WGS) entry which is preliminary data.</text>
</comment>
<dbReference type="EMBL" id="WSFO01000014">
    <property type="protein sequence ID" value="KAE9627227.1"/>
    <property type="molecule type" value="Genomic_DNA"/>
</dbReference>
<evidence type="ECO:0000313" key="3">
    <source>
        <dbReference type="Proteomes" id="UP000441586"/>
    </source>
</evidence>
<feature type="transmembrane region" description="Helical" evidence="1">
    <location>
        <begin position="184"/>
        <end position="215"/>
    </location>
</feature>
<evidence type="ECO:0000313" key="2">
    <source>
        <dbReference type="EMBL" id="KAE9627227.1"/>
    </source>
</evidence>